<gene>
    <name evidence="3" type="ORF">PHAVU_007G221600g</name>
</gene>
<organism evidence="3 4">
    <name type="scientific">Phaseolus vulgaris</name>
    <name type="common">Kidney bean</name>
    <name type="synonym">French bean</name>
    <dbReference type="NCBI Taxonomy" id="3885"/>
    <lineage>
        <taxon>Eukaryota</taxon>
        <taxon>Viridiplantae</taxon>
        <taxon>Streptophyta</taxon>
        <taxon>Embryophyta</taxon>
        <taxon>Tracheophyta</taxon>
        <taxon>Spermatophyta</taxon>
        <taxon>Magnoliopsida</taxon>
        <taxon>eudicotyledons</taxon>
        <taxon>Gunneridae</taxon>
        <taxon>Pentapetalae</taxon>
        <taxon>rosids</taxon>
        <taxon>fabids</taxon>
        <taxon>Fabales</taxon>
        <taxon>Fabaceae</taxon>
        <taxon>Papilionoideae</taxon>
        <taxon>50 kb inversion clade</taxon>
        <taxon>NPAAA clade</taxon>
        <taxon>indigoferoid/millettioid clade</taxon>
        <taxon>Phaseoleae</taxon>
        <taxon>Phaseolus</taxon>
    </lineage>
</organism>
<reference evidence="4" key="1">
    <citation type="journal article" date="2014" name="Nat. Genet.">
        <title>A reference genome for common bean and genome-wide analysis of dual domestications.</title>
        <authorList>
            <person name="Schmutz J."/>
            <person name="McClean P.E."/>
            <person name="Mamidi S."/>
            <person name="Wu G.A."/>
            <person name="Cannon S.B."/>
            <person name="Grimwood J."/>
            <person name="Jenkins J."/>
            <person name="Shu S."/>
            <person name="Song Q."/>
            <person name="Chavarro C."/>
            <person name="Torres-Torres M."/>
            <person name="Geffroy V."/>
            <person name="Moghaddam S.M."/>
            <person name="Gao D."/>
            <person name="Abernathy B."/>
            <person name="Barry K."/>
            <person name="Blair M."/>
            <person name="Brick M.A."/>
            <person name="Chovatia M."/>
            <person name="Gepts P."/>
            <person name="Goodstein D.M."/>
            <person name="Gonzales M."/>
            <person name="Hellsten U."/>
            <person name="Hyten D.L."/>
            <person name="Jia G."/>
            <person name="Kelly J.D."/>
            <person name="Kudrna D."/>
            <person name="Lee R."/>
            <person name="Richard M.M."/>
            <person name="Miklas P.N."/>
            <person name="Osorno J.M."/>
            <person name="Rodrigues J."/>
            <person name="Thareau V."/>
            <person name="Urrea C.A."/>
            <person name="Wang M."/>
            <person name="Yu Y."/>
            <person name="Zhang M."/>
            <person name="Wing R.A."/>
            <person name="Cregan P.B."/>
            <person name="Rokhsar D.S."/>
            <person name="Jackson S.A."/>
        </authorList>
    </citation>
    <scope>NUCLEOTIDE SEQUENCE [LARGE SCALE GENOMIC DNA]</scope>
    <source>
        <strain evidence="4">cv. G19833</strain>
    </source>
</reference>
<feature type="signal peptide" evidence="2">
    <location>
        <begin position="1"/>
        <end position="21"/>
    </location>
</feature>
<feature type="chain" id="PRO_5004754322" evidence="2">
    <location>
        <begin position="22"/>
        <end position="115"/>
    </location>
</feature>
<dbReference type="AlphaFoldDB" id="V7BH49"/>
<dbReference type="EMBL" id="CM002294">
    <property type="protein sequence ID" value="ESW17224.1"/>
    <property type="molecule type" value="Genomic_DNA"/>
</dbReference>
<dbReference type="Proteomes" id="UP000000226">
    <property type="component" value="Chromosome 7"/>
</dbReference>
<evidence type="ECO:0000313" key="4">
    <source>
        <dbReference type="Proteomes" id="UP000000226"/>
    </source>
</evidence>
<evidence type="ECO:0000313" key="3">
    <source>
        <dbReference type="EMBL" id="ESW17224.1"/>
    </source>
</evidence>
<proteinExistence type="predicted"/>
<sequence length="115" mass="13131">MDVRYTFTLWVLGFLFGFSKHKPGQQCFSLFWCPTTDLVTQSRTQESTSSQPSLSGSTPSQPSLRESTPSLSNQNKGLRTSQLQNSDQTRRLILVCELTREFDNHVLNLIMQTRD</sequence>
<evidence type="ECO:0000256" key="2">
    <source>
        <dbReference type="SAM" id="SignalP"/>
    </source>
</evidence>
<name>V7BH49_PHAVU</name>
<keyword evidence="4" id="KW-1185">Reference proteome</keyword>
<dbReference type="Gramene" id="ESW17224">
    <property type="protein sequence ID" value="ESW17224"/>
    <property type="gene ID" value="PHAVU_007G221600g"/>
</dbReference>
<keyword evidence="2" id="KW-0732">Signal</keyword>
<feature type="compositionally biased region" description="Polar residues" evidence="1">
    <location>
        <begin position="64"/>
        <end position="84"/>
    </location>
</feature>
<feature type="compositionally biased region" description="Low complexity" evidence="1">
    <location>
        <begin position="42"/>
        <end position="63"/>
    </location>
</feature>
<accession>V7BH49</accession>
<protein>
    <submittedName>
        <fullName evidence="3">Uncharacterized protein</fullName>
    </submittedName>
</protein>
<feature type="region of interest" description="Disordered" evidence="1">
    <location>
        <begin position="42"/>
        <end position="84"/>
    </location>
</feature>
<evidence type="ECO:0000256" key="1">
    <source>
        <dbReference type="SAM" id="MobiDB-lite"/>
    </source>
</evidence>